<dbReference type="Pfam" id="PF04392">
    <property type="entry name" value="ABC_sub_bind"/>
    <property type="match status" value="1"/>
</dbReference>
<proteinExistence type="predicted"/>
<keyword evidence="1" id="KW-1133">Transmembrane helix</keyword>
<dbReference type="PANTHER" id="PTHR35271:SF1">
    <property type="entry name" value="ABC TRANSPORTER, SUBSTRATE-BINDING LIPOPROTEIN"/>
    <property type="match status" value="1"/>
</dbReference>
<dbReference type="Proteomes" id="UP000663722">
    <property type="component" value="Chromosome"/>
</dbReference>
<protein>
    <submittedName>
        <fullName evidence="2">ABC transporter, substrate-binding protein</fullName>
    </submittedName>
</protein>
<keyword evidence="1" id="KW-0472">Membrane</keyword>
<evidence type="ECO:0000313" key="3">
    <source>
        <dbReference type="Proteomes" id="UP000663722"/>
    </source>
</evidence>
<gene>
    <name evidence="2" type="ORF">dnm_032400</name>
</gene>
<dbReference type="Gene3D" id="3.40.50.2300">
    <property type="match status" value="2"/>
</dbReference>
<sequence>MKMKYRRVKYSDKASSIPENLRGFGNLTGLMSDLGLKIYVQLLIWFILIVLSSVSEGEARDTYALIKSKSTSQTEETATGFFMEFTDTSECPLALNKVNPHAVAEFGTEFTDARLCILDVDGKIDAEKIRQFLKKEKPSVIICLGALAAETTLQVEKKIPVIFAMVINHKGYPALSGKNVTGISMEIPPASLFVQFRMLAGQVRSLGVPFHPDVSGRIVEEASVSAENMGMRLIKIPVSRPDRISTELSKYENRYDGLWMLGDTRIYNTRTRAFFDLVEFSKKKRKPLLAFSEAFLSAGAFFSASVNYRSLGSQLAMIARLIVEDRVPPSDITIRSPVGTYTVINRHAARSLFGIKLDKNIYESVDKVYPE</sequence>
<evidence type="ECO:0000313" key="2">
    <source>
        <dbReference type="EMBL" id="QTA87210.1"/>
    </source>
</evidence>
<dbReference type="PANTHER" id="PTHR35271">
    <property type="entry name" value="ABC TRANSPORTER, SUBSTRATE-BINDING LIPOPROTEIN-RELATED"/>
    <property type="match status" value="1"/>
</dbReference>
<accession>A0A975GMY7</accession>
<dbReference type="EMBL" id="CP061800">
    <property type="protein sequence ID" value="QTA87210.1"/>
    <property type="molecule type" value="Genomic_DNA"/>
</dbReference>
<name>A0A975GMY7_9BACT</name>
<organism evidence="2 3">
    <name type="scientific">Desulfonema magnum</name>
    <dbReference type="NCBI Taxonomy" id="45655"/>
    <lineage>
        <taxon>Bacteria</taxon>
        <taxon>Pseudomonadati</taxon>
        <taxon>Thermodesulfobacteriota</taxon>
        <taxon>Desulfobacteria</taxon>
        <taxon>Desulfobacterales</taxon>
        <taxon>Desulfococcaceae</taxon>
        <taxon>Desulfonema</taxon>
    </lineage>
</organism>
<reference evidence="2" key="1">
    <citation type="journal article" date="2021" name="Microb. Physiol.">
        <title>Proteogenomic Insights into the Physiology of Marine, Sulfate-Reducing, Filamentous Desulfonema limicola and Desulfonema magnum.</title>
        <authorList>
            <person name="Schnaars V."/>
            <person name="Wohlbrand L."/>
            <person name="Scheve S."/>
            <person name="Hinrichs C."/>
            <person name="Reinhardt R."/>
            <person name="Rabus R."/>
        </authorList>
    </citation>
    <scope>NUCLEOTIDE SEQUENCE</scope>
    <source>
        <strain evidence="2">4be13</strain>
    </source>
</reference>
<keyword evidence="1" id="KW-0812">Transmembrane</keyword>
<dbReference type="KEGG" id="dmm:dnm_032400"/>
<dbReference type="InterPro" id="IPR007487">
    <property type="entry name" value="ABC_transpt-TYRBP-like"/>
</dbReference>
<dbReference type="AlphaFoldDB" id="A0A975GMY7"/>
<keyword evidence="3" id="KW-1185">Reference proteome</keyword>
<evidence type="ECO:0000256" key="1">
    <source>
        <dbReference type="SAM" id="Phobius"/>
    </source>
</evidence>
<feature type="transmembrane region" description="Helical" evidence="1">
    <location>
        <begin position="38"/>
        <end position="55"/>
    </location>
</feature>